<dbReference type="Proteomes" id="UP000319213">
    <property type="component" value="Unassembled WGS sequence"/>
</dbReference>
<evidence type="ECO:0000256" key="3">
    <source>
        <dbReference type="ARBA" id="ARBA00022801"/>
    </source>
</evidence>
<keyword evidence="4" id="KW-0106">Calcium</keyword>
<dbReference type="Gene3D" id="3.30.1120.10">
    <property type="match status" value="1"/>
</dbReference>
<reference evidence="7 8" key="1">
    <citation type="submission" date="2019-06" db="EMBL/GenBank/DDBJ databases">
        <title>Sequencing the genomes of 1000 actinobacteria strains.</title>
        <authorList>
            <person name="Klenk H.-P."/>
        </authorList>
    </citation>
    <scope>NUCLEOTIDE SEQUENCE [LARGE SCALE GENOMIC DNA]</scope>
    <source>
        <strain evidence="7 8">DSM 43186</strain>
    </source>
</reference>
<evidence type="ECO:0000313" key="8">
    <source>
        <dbReference type="Proteomes" id="UP000319213"/>
    </source>
</evidence>
<evidence type="ECO:0000256" key="1">
    <source>
        <dbReference type="ARBA" id="ARBA00008779"/>
    </source>
</evidence>
<dbReference type="InterPro" id="IPR013783">
    <property type="entry name" value="Ig-like_fold"/>
</dbReference>
<dbReference type="CDD" id="cd16145">
    <property type="entry name" value="ARS_like"/>
    <property type="match status" value="1"/>
</dbReference>
<comment type="similarity">
    <text evidence="1">Belongs to the sulfatase family.</text>
</comment>
<dbReference type="Gene3D" id="3.40.720.10">
    <property type="entry name" value="Alkaline Phosphatase, subunit A"/>
    <property type="match status" value="1"/>
</dbReference>
<evidence type="ECO:0000313" key="7">
    <source>
        <dbReference type="EMBL" id="TQM76717.1"/>
    </source>
</evidence>
<feature type="domain" description="Sulfatase N-terminal" evidence="5">
    <location>
        <begin position="43"/>
        <end position="357"/>
    </location>
</feature>
<dbReference type="GO" id="GO:0004065">
    <property type="term" value="F:arylsulfatase activity"/>
    <property type="evidence" value="ECO:0007669"/>
    <property type="project" value="TreeGrafter"/>
</dbReference>
<organism evidence="7 8">
    <name type="scientific">Thermopolyspora flexuosa</name>
    <dbReference type="NCBI Taxonomy" id="103836"/>
    <lineage>
        <taxon>Bacteria</taxon>
        <taxon>Bacillati</taxon>
        <taxon>Actinomycetota</taxon>
        <taxon>Actinomycetes</taxon>
        <taxon>Streptosporangiales</taxon>
        <taxon>Streptosporangiaceae</taxon>
        <taxon>Thermopolyspora</taxon>
    </lineage>
</organism>
<evidence type="ECO:0000256" key="4">
    <source>
        <dbReference type="ARBA" id="ARBA00022837"/>
    </source>
</evidence>
<name>A0A543J1L3_9ACTN</name>
<accession>A0A543J1L3</accession>
<keyword evidence="2" id="KW-0479">Metal-binding</keyword>
<dbReference type="InterPro" id="IPR006311">
    <property type="entry name" value="TAT_signal"/>
</dbReference>
<dbReference type="InterPro" id="IPR024607">
    <property type="entry name" value="Sulfatase_CS"/>
</dbReference>
<dbReference type="InterPro" id="IPR017850">
    <property type="entry name" value="Alkaline_phosphatase_core_sf"/>
</dbReference>
<evidence type="ECO:0000256" key="2">
    <source>
        <dbReference type="ARBA" id="ARBA00022723"/>
    </source>
</evidence>
<dbReference type="EMBL" id="VFPQ01000001">
    <property type="protein sequence ID" value="TQM76717.1"/>
    <property type="molecule type" value="Genomic_DNA"/>
</dbReference>
<proteinExistence type="inferred from homology"/>
<dbReference type="RefSeq" id="WP_142260556.1">
    <property type="nucleotide sequence ID" value="NZ_BMPV01000005.1"/>
</dbReference>
<dbReference type="PROSITE" id="PS51318">
    <property type="entry name" value="TAT"/>
    <property type="match status" value="1"/>
</dbReference>
<dbReference type="AlphaFoldDB" id="A0A543J1L3"/>
<sequence>MNLHPPSRRAFLAGVGGLVGAPFAPPLGTAAGAAQAAALPARPNFVLVVSDDLGWAELGCYGQKLIRTPNVDRLAEQGLRFTNAYSGAPLCAPSRATLLTGLHSGHTTVRANPGNGPQRPLTTADVTFGSLLKLVGYRTACIGKWGFGPESPNQPSHPNARGFDEFFGYIDHRHAHDYWPDYLWHNRRKVRLGRTRYAPNLFLEQAKRFIRRAAASGEPFLLFYPSTLPHAPSDVPGDLGIYRDMPWSRANRGHAAQVTLLDTQVGELVRTLREAGVADSTVLVFTADNGPHHEKGVDPELFDANGPLRAGKRDMYEGGIRIPLIVWGPSLPRRRRVIDEPVAFWDLLPTLCDLAGVPIPDRIDGRSFRGLLDGTRHVGHDHLFWNRPGTAQAVRRGDWKAVRFRPGVAGAGPGGRFELYNLRTDIGERRDVARKHPDIVGELNALMDAAVGPDPRRPYGMHVTGATSGVAGRPITLAVHLQNGSREAWTGLRLRITAPSGWRITGGAAPRALRPGQAARVTFTAVPPSGRTGETRLLAVADFRAGGRRVRFQARRTLEVRLGGDL</sequence>
<dbReference type="Pfam" id="PF00884">
    <property type="entry name" value="Sulfatase"/>
    <property type="match status" value="1"/>
</dbReference>
<dbReference type="SUPFAM" id="SSF53649">
    <property type="entry name" value="Alkaline phosphatase-like"/>
    <property type="match status" value="1"/>
</dbReference>
<dbReference type="InterPro" id="IPR018905">
    <property type="entry name" value="A-galactase_NEW3"/>
</dbReference>
<keyword evidence="3" id="KW-0378">Hydrolase</keyword>
<keyword evidence="8" id="KW-1185">Reference proteome</keyword>
<dbReference type="PANTHER" id="PTHR42693:SF53">
    <property type="entry name" value="ENDO-4-O-SULFATASE"/>
    <property type="match status" value="1"/>
</dbReference>
<dbReference type="PROSITE" id="PS00523">
    <property type="entry name" value="SULFATASE_1"/>
    <property type="match status" value="1"/>
</dbReference>
<dbReference type="Gene3D" id="2.60.40.10">
    <property type="entry name" value="Immunoglobulins"/>
    <property type="match status" value="1"/>
</dbReference>
<dbReference type="InterPro" id="IPR050738">
    <property type="entry name" value="Sulfatase"/>
</dbReference>
<dbReference type="GO" id="GO:0046872">
    <property type="term" value="F:metal ion binding"/>
    <property type="evidence" value="ECO:0007669"/>
    <property type="project" value="UniProtKB-KW"/>
</dbReference>
<dbReference type="InterPro" id="IPR000917">
    <property type="entry name" value="Sulfatase_N"/>
</dbReference>
<dbReference type="PANTHER" id="PTHR42693">
    <property type="entry name" value="ARYLSULFATASE FAMILY MEMBER"/>
    <property type="match status" value="1"/>
</dbReference>
<dbReference type="GO" id="GO:0005975">
    <property type="term" value="P:carbohydrate metabolic process"/>
    <property type="evidence" value="ECO:0007669"/>
    <property type="project" value="UniProtKB-ARBA"/>
</dbReference>
<evidence type="ECO:0000259" key="5">
    <source>
        <dbReference type="Pfam" id="PF00884"/>
    </source>
</evidence>
<comment type="caution">
    <text evidence="7">The sequence shown here is derived from an EMBL/GenBank/DDBJ whole genome shotgun (WGS) entry which is preliminary data.</text>
</comment>
<dbReference type="OrthoDB" id="9777306at2"/>
<gene>
    <name evidence="7" type="ORF">FHX40_3463</name>
</gene>
<dbReference type="Pfam" id="PF10633">
    <property type="entry name" value="NPCBM_assoc"/>
    <property type="match status" value="1"/>
</dbReference>
<evidence type="ECO:0000259" key="6">
    <source>
        <dbReference type="Pfam" id="PF10633"/>
    </source>
</evidence>
<feature type="domain" description="Alpha-galactosidase NEW3" evidence="6">
    <location>
        <begin position="471"/>
        <end position="532"/>
    </location>
</feature>
<protein>
    <submittedName>
        <fullName evidence="7">Arylsulfatase A-like enzyme</fullName>
    </submittedName>
</protein>